<dbReference type="AlphaFoldDB" id="A0A0J8S4C6"/>
<organism evidence="1 2">
    <name type="scientific">Coccidioides immitis H538.4</name>
    <dbReference type="NCBI Taxonomy" id="396776"/>
    <lineage>
        <taxon>Eukaryota</taxon>
        <taxon>Fungi</taxon>
        <taxon>Dikarya</taxon>
        <taxon>Ascomycota</taxon>
        <taxon>Pezizomycotina</taxon>
        <taxon>Eurotiomycetes</taxon>
        <taxon>Eurotiomycetidae</taxon>
        <taxon>Onygenales</taxon>
        <taxon>Onygenaceae</taxon>
        <taxon>Coccidioides</taxon>
    </lineage>
</organism>
<gene>
    <name evidence="1" type="ORF">CIHG_09406</name>
</gene>
<dbReference type="VEuPathDB" id="FungiDB:CIHG_09406"/>
<evidence type="ECO:0000313" key="2">
    <source>
        <dbReference type="Proteomes" id="UP000054563"/>
    </source>
</evidence>
<reference evidence="2" key="1">
    <citation type="journal article" date="2010" name="Genome Res.">
        <title>Population genomic sequencing of Coccidioides fungi reveals recent hybridization and transposon control.</title>
        <authorList>
            <person name="Neafsey D.E."/>
            <person name="Barker B.M."/>
            <person name="Sharpton T.J."/>
            <person name="Stajich J.E."/>
            <person name="Park D.J."/>
            <person name="Whiston E."/>
            <person name="Hung C.-Y."/>
            <person name="McMahan C."/>
            <person name="White J."/>
            <person name="Sykes S."/>
            <person name="Heiman D."/>
            <person name="Young S."/>
            <person name="Zeng Q."/>
            <person name="Abouelleil A."/>
            <person name="Aftuck L."/>
            <person name="Bessette D."/>
            <person name="Brown A."/>
            <person name="FitzGerald M."/>
            <person name="Lui A."/>
            <person name="Macdonald J.P."/>
            <person name="Priest M."/>
            <person name="Orbach M.J."/>
            <person name="Galgiani J.N."/>
            <person name="Kirkland T.N."/>
            <person name="Cole G.T."/>
            <person name="Birren B.W."/>
            <person name="Henn M.R."/>
            <person name="Taylor J.W."/>
            <person name="Rounsley S.D."/>
        </authorList>
    </citation>
    <scope>NUCLEOTIDE SEQUENCE [LARGE SCALE GENOMIC DNA]</scope>
    <source>
        <strain evidence="2">H538.4</strain>
    </source>
</reference>
<proteinExistence type="predicted"/>
<dbReference type="EMBL" id="DS017040">
    <property type="protein sequence ID" value="KMU91646.1"/>
    <property type="molecule type" value="Genomic_DNA"/>
</dbReference>
<sequence length="140" mass="15044">MALETQWNRPAQVLGHEEMVGAGRIAPNSLSLVTGGTREEYVEADSQGLTDSDSCQGLASVASFGPGCSLKNENNAALVRFQTRSIHVPPLLGMGRMAPPVKYRLDSLMKAEIYLKTLCGDPRTSILIRVLALYQGPSSP</sequence>
<name>A0A0J8S4C6_COCIT</name>
<evidence type="ECO:0000313" key="1">
    <source>
        <dbReference type="EMBL" id="KMU91646.1"/>
    </source>
</evidence>
<dbReference type="Proteomes" id="UP000054563">
    <property type="component" value="Unassembled WGS sequence"/>
</dbReference>
<protein>
    <submittedName>
        <fullName evidence="1">Uncharacterized protein</fullName>
    </submittedName>
</protein>
<accession>A0A0J8S4C6</accession>